<gene>
    <name evidence="1" type="ORF">LITE_LOCUS22600</name>
</gene>
<name>A0AAV0L7G6_9ROSI</name>
<comment type="caution">
    <text evidence="1">The sequence shown here is derived from an EMBL/GenBank/DDBJ whole genome shotgun (WGS) entry which is preliminary data.</text>
</comment>
<keyword evidence="2" id="KW-1185">Reference proteome</keyword>
<organism evidence="1 2">
    <name type="scientific">Linum tenue</name>
    <dbReference type="NCBI Taxonomy" id="586396"/>
    <lineage>
        <taxon>Eukaryota</taxon>
        <taxon>Viridiplantae</taxon>
        <taxon>Streptophyta</taxon>
        <taxon>Embryophyta</taxon>
        <taxon>Tracheophyta</taxon>
        <taxon>Spermatophyta</taxon>
        <taxon>Magnoliopsida</taxon>
        <taxon>eudicotyledons</taxon>
        <taxon>Gunneridae</taxon>
        <taxon>Pentapetalae</taxon>
        <taxon>rosids</taxon>
        <taxon>fabids</taxon>
        <taxon>Malpighiales</taxon>
        <taxon>Linaceae</taxon>
        <taxon>Linum</taxon>
    </lineage>
</organism>
<dbReference type="Proteomes" id="UP001154282">
    <property type="component" value="Unassembled WGS sequence"/>
</dbReference>
<dbReference type="AlphaFoldDB" id="A0AAV0L7G6"/>
<sequence>MLSLIIKRRDLRLHVVDVADEVHHPLRLLLVVGDLRPLEVVVVRVPQPLLLRIGVVVDVQGVGLFSLLNHRHRHQLHRLPPMPVVEVHLLLSLLQQKRLIRLQIKLL</sequence>
<protein>
    <submittedName>
        <fullName evidence="1">Uncharacterized protein</fullName>
    </submittedName>
</protein>
<evidence type="ECO:0000313" key="2">
    <source>
        <dbReference type="Proteomes" id="UP001154282"/>
    </source>
</evidence>
<proteinExistence type="predicted"/>
<reference evidence="1" key="1">
    <citation type="submission" date="2022-08" db="EMBL/GenBank/DDBJ databases">
        <authorList>
            <person name="Gutierrez-Valencia J."/>
        </authorList>
    </citation>
    <scope>NUCLEOTIDE SEQUENCE</scope>
</reference>
<dbReference type="EMBL" id="CAMGYJ010000006">
    <property type="protein sequence ID" value="CAI0430407.1"/>
    <property type="molecule type" value="Genomic_DNA"/>
</dbReference>
<evidence type="ECO:0000313" key="1">
    <source>
        <dbReference type="EMBL" id="CAI0430407.1"/>
    </source>
</evidence>
<accession>A0AAV0L7G6</accession>